<dbReference type="InterPro" id="IPR002192">
    <property type="entry name" value="PPDK_AMP/ATP-bd"/>
</dbReference>
<comment type="caution">
    <text evidence="2">The sequence shown here is derived from an EMBL/GenBank/DDBJ whole genome shotgun (WGS) entry which is preliminary data.</text>
</comment>
<organism evidence="2 3">
    <name type="scientific">Marinobacter lacisalsi</name>
    <dbReference type="NCBI Taxonomy" id="475979"/>
    <lineage>
        <taxon>Bacteria</taxon>
        <taxon>Pseudomonadati</taxon>
        <taxon>Pseudomonadota</taxon>
        <taxon>Gammaproteobacteria</taxon>
        <taxon>Pseudomonadales</taxon>
        <taxon>Marinobacteraceae</taxon>
        <taxon>Marinobacter</taxon>
    </lineage>
</organism>
<dbReference type="Gene3D" id="3.30.1490.20">
    <property type="entry name" value="ATP-grasp fold, A domain"/>
    <property type="match status" value="1"/>
</dbReference>
<protein>
    <submittedName>
        <fullName evidence="2">PEP/pyruvate-binding domain-containing protein</fullName>
    </submittedName>
</protein>
<name>A0ABV8QJC9_9GAMM</name>
<reference evidence="3" key="1">
    <citation type="journal article" date="2019" name="Int. J. Syst. Evol. Microbiol.">
        <title>The Global Catalogue of Microorganisms (GCM) 10K type strain sequencing project: providing services to taxonomists for standard genome sequencing and annotation.</title>
        <authorList>
            <consortium name="The Broad Institute Genomics Platform"/>
            <consortium name="The Broad Institute Genome Sequencing Center for Infectious Disease"/>
            <person name="Wu L."/>
            <person name="Ma J."/>
        </authorList>
    </citation>
    <scope>NUCLEOTIDE SEQUENCE [LARGE SCALE GENOMIC DNA]</scope>
    <source>
        <strain evidence="3">CECT 7297</strain>
    </source>
</reference>
<dbReference type="InterPro" id="IPR013815">
    <property type="entry name" value="ATP_grasp_subdomain_1"/>
</dbReference>
<keyword evidence="3" id="KW-1185">Reference proteome</keyword>
<accession>A0ABV8QJC9</accession>
<dbReference type="SUPFAM" id="SSF56059">
    <property type="entry name" value="Glutathione synthetase ATP-binding domain-like"/>
    <property type="match status" value="1"/>
</dbReference>
<sequence length="869" mass="97168">MRNVTDAGPGPAVSTGVPGLDQVLDGLRIGDNVVWRVTDLEDYRRFVTPFVASATDAGRQIIYLRFGQHPPLLTAGPGIRVIEVDARDGFESFTARIWELVATWGRGAFYVCDCLSDLLNAWATDTMVGYFFRVICPFLYELDTVAWFALLPQRHSRQTLDRIRATTQVMIDVYRAEDDMQVQPVKVWQRQSPTMFLPHRYRDGEFLPVTDSSNATRLQAAIEQQAHASQQLLDGWDRLFLEAEEHAGRPHDETADALVRRILQVLISRDERILELAQRYLTLDDLTAIHNRTIGSGFIGGKAVGMLLARAILSRDDPDSWHTALDPHDSMFMASDVWYAFLVHNGLWPAVMKHRTREGFFEQAPALREAILAGEFPPEVRPELVRTLDHFGQYPILVRSSSLLEDGFGNAFAGKYESVFLINQGDPEHRLEALENAIRQVYASALSDDALSYRRSRGLEEQEEPMALLIQRVNGRFHGHRYLPDAAAVGVSRNTFVWDPEMDPGAGMLRLVMGLGTRAVDRIEGDHAWVIALDQPLKQPFRSLEENYRFSQHLVDTLDVDGPGLTTIDLTTLAREASDLPLDRLGEVDRAASERARELGLDHPVWRLTFRPLIRGGEVIRLAARMLSTLEAAYDHPVDVEFTLHLGQEGECPRLNLVQCRPLATIGDANPVPLPEQPDPHRLLMATRGHFMGGNINLAIHRIVQVNAAAYSALDVHGKYQVATLVGRLARQTPERFNLMLAGPGRWGTSSPELGVPVGFADISRVSVLVEIADMGNGMVPDLSYGSHFFQDLVETGIAYVAVFPGERDCLWNPDWLQRNTQRRAIDCLLQDDLPAAAITDCVDVMECEAAPLRILADITRQHLLGGHP</sequence>
<dbReference type="RefSeq" id="WP_379887705.1">
    <property type="nucleotide sequence ID" value="NZ_JBHSDI010000015.1"/>
</dbReference>
<feature type="domain" description="Pyruvate phosphate dikinase AMP/ATP-binding" evidence="1">
    <location>
        <begin position="299"/>
        <end position="673"/>
    </location>
</feature>
<proteinExistence type="predicted"/>
<gene>
    <name evidence="2" type="ORF">ACFOZ5_12280</name>
</gene>
<evidence type="ECO:0000313" key="3">
    <source>
        <dbReference type="Proteomes" id="UP001595798"/>
    </source>
</evidence>
<evidence type="ECO:0000313" key="2">
    <source>
        <dbReference type="EMBL" id="MFC4259808.1"/>
    </source>
</evidence>
<dbReference type="Proteomes" id="UP001595798">
    <property type="component" value="Unassembled WGS sequence"/>
</dbReference>
<dbReference type="Pfam" id="PF01326">
    <property type="entry name" value="PPDK_N"/>
    <property type="match status" value="1"/>
</dbReference>
<evidence type="ECO:0000259" key="1">
    <source>
        <dbReference type="Pfam" id="PF01326"/>
    </source>
</evidence>
<dbReference type="EMBL" id="JBHSDI010000015">
    <property type="protein sequence ID" value="MFC4259808.1"/>
    <property type="molecule type" value="Genomic_DNA"/>
</dbReference>